<evidence type="ECO:0000256" key="2">
    <source>
        <dbReference type="ARBA" id="ARBA00023125"/>
    </source>
</evidence>
<reference evidence="5 6" key="1">
    <citation type="submission" date="2024-09" db="EMBL/GenBank/DDBJ databases">
        <authorList>
            <person name="Sun Q."/>
            <person name="Mori K."/>
        </authorList>
    </citation>
    <scope>NUCLEOTIDE SEQUENCE [LARGE SCALE GENOMIC DNA]</scope>
    <source>
        <strain evidence="5 6">CECT 8064</strain>
    </source>
</reference>
<sequence length="299" mass="34223">MFKTDKNLCKSVISPLSHKMAWRDDVYLAPACKERFLTTTDIPEFVEQQIFMAGLADLNDGYRVERQNPDVHTLLATIGGCGQLTTDEGRQQIGQNTVTVLPAKTAFCFELHPQHRHWKMAWILLKAHPQWRAIDDMAPVVLESDMAESVYSALNLVHRDIHGRQTFRALMVSEVVKLLSGVDGSMKPASIRVMRVFNLVESQLHLDWTVSAIANHAYLSEEQLNRICKKLYGKTPRDYVISLRMDKAKDLLRTKDWSVKMIASRLGYRDANNFTHRFTKSIGMSPRLFRTTNTTRKSD</sequence>
<name>A0ABV5HQQ2_9VIBR</name>
<keyword evidence="1" id="KW-0805">Transcription regulation</keyword>
<accession>A0ABV5HQQ2</accession>
<dbReference type="PANTHER" id="PTHR43280">
    <property type="entry name" value="ARAC-FAMILY TRANSCRIPTIONAL REGULATOR"/>
    <property type="match status" value="1"/>
</dbReference>
<keyword evidence="2" id="KW-0238">DNA-binding</keyword>
<dbReference type="Proteomes" id="UP001589645">
    <property type="component" value="Unassembled WGS sequence"/>
</dbReference>
<dbReference type="Gene3D" id="2.60.120.280">
    <property type="entry name" value="Regulatory protein AraC"/>
    <property type="match status" value="1"/>
</dbReference>
<dbReference type="InterPro" id="IPR037923">
    <property type="entry name" value="HTH-like"/>
</dbReference>
<proteinExistence type="predicted"/>
<dbReference type="PANTHER" id="PTHR43280:SF28">
    <property type="entry name" value="HTH-TYPE TRANSCRIPTIONAL ACTIVATOR RHAS"/>
    <property type="match status" value="1"/>
</dbReference>
<feature type="domain" description="HTH araC/xylS-type" evidence="4">
    <location>
        <begin position="194"/>
        <end position="292"/>
    </location>
</feature>
<evidence type="ECO:0000313" key="5">
    <source>
        <dbReference type="EMBL" id="MFB9136578.1"/>
    </source>
</evidence>
<dbReference type="PROSITE" id="PS00041">
    <property type="entry name" value="HTH_ARAC_FAMILY_1"/>
    <property type="match status" value="1"/>
</dbReference>
<dbReference type="RefSeq" id="WP_390194806.1">
    <property type="nucleotide sequence ID" value="NZ_JBHMEP010000006.1"/>
</dbReference>
<evidence type="ECO:0000259" key="4">
    <source>
        <dbReference type="PROSITE" id="PS01124"/>
    </source>
</evidence>
<dbReference type="SUPFAM" id="SSF46689">
    <property type="entry name" value="Homeodomain-like"/>
    <property type="match status" value="2"/>
</dbReference>
<protein>
    <submittedName>
        <fullName evidence="5">Helix-turn-helix transcriptional regulator</fullName>
    </submittedName>
</protein>
<dbReference type="Pfam" id="PF12833">
    <property type="entry name" value="HTH_18"/>
    <property type="match status" value="1"/>
</dbReference>
<evidence type="ECO:0000313" key="6">
    <source>
        <dbReference type="Proteomes" id="UP001589645"/>
    </source>
</evidence>
<keyword evidence="6" id="KW-1185">Reference proteome</keyword>
<comment type="caution">
    <text evidence="5">The sequence shown here is derived from an EMBL/GenBank/DDBJ whole genome shotgun (WGS) entry which is preliminary data.</text>
</comment>
<dbReference type="InterPro" id="IPR018062">
    <property type="entry name" value="HTH_AraC-typ_CS"/>
</dbReference>
<evidence type="ECO:0000256" key="3">
    <source>
        <dbReference type="ARBA" id="ARBA00023163"/>
    </source>
</evidence>
<organism evidence="5 6">
    <name type="scientific">Vibrio olivae</name>
    <dbReference type="NCBI Taxonomy" id="1243002"/>
    <lineage>
        <taxon>Bacteria</taxon>
        <taxon>Pseudomonadati</taxon>
        <taxon>Pseudomonadota</taxon>
        <taxon>Gammaproteobacteria</taxon>
        <taxon>Vibrionales</taxon>
        <taxon>Vibrionaceae</taxon>
        <taxon>Vibrio</taxon>
    </lineage>
</organism>
<dbReference type="PROSITE" id="PS01124">
    <property type="entry name" value="HTH_ARAC_FAMILY_2"/>
    <property type="match status" value="1"/>
</dbReference>
<evidence type="ECO:0000256" key="1">
    <source>
        <dbReference type="ARBA" id="ARBA00023015"/>
    </source>
</evidence>
<gene>
    <name evidence="5" type="ORF">ACFFUV_16535</name>
</gene>
<keyword evidence="3" id="KW-0804">Transcription</keyword>
<dbReference type="EMBL" id="JBHMEP010000006">
    <property type="protein sequence ID" value="MFB9136578.1"/>
    <property type="molecule type" value="Genomic_DNA"/>
</dbReference>
<dbReference type="Gene3D" id="1.10.10.60">
    <property type="entry name" value="Homeodomain-like"/>
    <property type="match status" value="2"/>
</dbReference>
<dbReference type="SUPFAM" id="SSF51215">
    <property type="entry name" value="Regulatory protein AraC"/>
    <property type="match status" value="1"/>
</dbReference>
<dbReference type="InterPro" id="IPR018060">
    <property type="entry name" value="HTH_AraC"/>
</dbReference>
<dbReference type="SMART" id="SM00342">
    <property type="entry name" value="HTH_ARAC"/>
    <property type="match status" value="1"/>
</dbReference>
<dbReference type="InterPro" id="IPR009057">
    <property type="entry name" value="Homeodomain-like_sf"/>
</dbReference>